<dbReference type="EMBL" id="KB706127">
    <property type="protein sequence ID" value="EMR69138.1"/>
    <property type="molecule type" value="Genomic_DNA"/>
</dbReference>
<evidence type="ECO:0000256" key="1">
    <source>
        <dbReference type="SAM" id="MobiDB-lite"/>
    </source>
</evidence>
<feature type="region of interest" description="Disordered" evidence="1">
    <location>
        <begin position="236"/>
        <end position="297"/>
    </location>
</feature>
<organism evidence="3 4">
    <name type="scientific">Eutypa lata (strain UCR-EL1)</name>
    <name type="common">Grapevine dieback disease fungus</name>
    <name type="synonym">Eutypa armeniacae</name>
    <dbReference type="NCBI Taxonomy" id="1287681"/>
    <lineage>
        <taxon>Eukaryota</taxon>
        <taxon>Fungi</taxon>
        <taxon>Dikarya</taxon>
        <taxon>Ascomycota</taxon>
        <taxon>Pezizomycotina</taxon>
        <taxon>Sordariomycetes</taxon>
        <taxon>Xylariomycetidae</taxon>
        <taxon>Xylariales</taxon>
        <taxon>Diatrypaceae</taxon>
        <taxon>Eutypa</taxon>
    </lineage>
</organism>
<proteinExistence type="predicted"/>
<evidence type="ECO:0000313" key="4">
    <source>
        <dbReference type="Proteomes" id="UP000012174"/>
    </source>
</evidence>
<feature type="compositionally biased region" description="Acidic residues" evidence="1">
    <location>
        <begin position="246"/>
        <end position="295"/>
    </location>
</feature>
<dbReference type="OrthoDB" id="4587016at2759"/>
<evidence type="ECO:0000313" key="3">
    <source>
        <dbReference type="EMBL" id="EMR69138.1"/>
    </source>
</evidence>
<reference evidence="4" key="1">
    <citation type="journal article" date="2013" name="Genome Announc.">
        <title>Draft genome sequence of the grapevine dieback fungus Eutypa lata UCR-EL1.</title>
        <authorList>
            <person name="Blanco-Ulate B."/>
            <person name="Rolshausen P.E."/>
            <person name="Cantu D."/>
        </authorList>
    </citation>
    <scope>NUCLEOTIDE SEQUENCE [LARGE SCALE GENOMIC DNA]</scope>
    <source>
        <strain evidence="4">UCR-EL1</strain>
    </source>
</reference>
<sequence length="685" mass="77486">MKLRFDRAPRSDSTLSCEIHNFKHKECPPYFALSYAWGQEEFMLSIVVGNTSTLATSSTVHDVLRTLVTARDDNSDADDDDAAKSSEDGDASKDHFWIWIDQICINQRDAAEKSHQVQRMKAIYNRAEKVIAWLGPEANDSTLLLEYFQQCAQAIRVRDRDAVVRLNSDPQAVAIRDAAFHYFCMRDYWKRLWIVQEYAVARRLEIRVGPATLDAEDLDLCFDTWYELDQNGELWSSEPQVRSLDDDSDDDDAEEEDEDEDEEEDEDENEEENEDDEDDDDEEEEEDDDEEDEWETNFTGLFECTSISYVEGIVTRRSKFQVGDSEDQDLLEVLKNGLVLEEDYNHVYTSFPQDRVFALLGLASDGVPGLPNYELSCEEVYARTAAAMLRKGRIDILAFSQFPRKLDSEKLPTWAPDWSIAVRMPRGTWIWDDPESYFHASGRLGSVNGQRVIVNESNTTIELRGVVVDSIRKIGAEVWDPNWLEPLDAAAAIRFLDETKQFCAESERVPEGQEESHAASVAGADDEGSFGWPSIEESREARRKVFKETMVELQEMLDTTATSTKTTKTLAAVTKDLSIDASSHGQNQNVAHKKVPLEYSSNILEAMRWFHSHRSFISHSGYVGTGPWNAALGDVVCVFLGAHVPYVIRASGDGSYTLVGDAWVNGIMCGEVLLQNPVVESIVLK</sequence>
<dbReference type="InterPro" id="IPR010730">
    <property type="entry name" value="HET"/>
</dbReference>
<dbReference type="STRING" id="1287681.M7SX80"/>
<accession>M7SX80</accession>
<dbReference type="AlphaFoldDB" id="M7SX80"/>
<gene>
    <name evidence="3" type="ORF">UCREL1_3817</name>
</gene>
<dbReference type="Pfam" id="PF06985">
    <property type="entry name" value="HET"/>
    <property type="match status" value="1"/>
</dbReference>
<dbReference type="InterPro" id="IPR052895">
    <property type="entry name" value="HetReg/Transcr_Mod"/>
</dbReference>
<dbReference type="HOGENOM" id="CLU_004184_7_2_1"/>
<dbReference type="KEGG" id="ela:UCREL1_3817"/>
<feature type="region of interest" description="Disordered" evidence="1">
    <location>
        <begin position="505"/>
        <end position="534"/>
    </location>
</feature>
<dbReference type="Pfam" id="PF26639">
    <property type="entry name" value="Het-6_barrel"/>
    <property type="match status" value="1"/>
</dbReference>
<feature type="compositionally biased region" description="Basic and acidic residues" evidence="1">
    <location>
        <begin position="505"/>
        <end position="517"/>
    </location>
</feature>
<feature type="domain" description="Heterokaryon incompatibility" evidence="2">
    <location>
        <begin position="30"/>
        <end position="197"/>
    </location>
</feature>
<dbReference type="Proteomes" id="UP000012174">
    <property type="component" value="Unassembled WGS sequence"/>
</dbReference>
<dbReference type="OMA" id="WAPDWRM"/>
<evidence type="ECO:0000259" key="2">
    <source>
        <dbReference type="Pfam" id="PF06985"/>
    </source>
</evidence>
<dbReference type="PANTHER" id="PTHR24148:SF73">
    <property type="entry name" value="HET DOMAIN PROTEIN (AFU_ORTHOLOGUE AFUA_8G01020)"/>
    <property type="match status" value="1"/>
</dbReference>
<keyword evidence="4" id="KW-1185">Reference proteome</keyword>
<dbReference type="eggNOG" id="ENOG502SIE8">
    <property type="taxonomic scope" value="Eukaryota"/>
</dbReference>
<protein>
    <submittedName>
        <fullName evidence="3">Putative heterokaryon incompatibility protein</fullName>
    </submittedName>
</protein>
<name>M7SX80_EUTLA</name>
<dbReference type="PANTHER" id="PTHR24148">
    <property type="entry name" value="ANKYRIN REPEAT DOMAIN-CONTAINING PROTEIN 39 HOMOLOG-RELATED"/>
    <property type="match status" value="1"/>
</dbReference>